<dbReference type="InterPro" id="IPR049561">
    <property type="entry name" value="NSUN5_7_fdxn-like"/>
</dbReference>
<accession>A0A5N6L0A2</accession>
<dbReference type="PANTHER" id="PTHR22807">
    <property type="entry name" value="NOP2 YEAST -RELATED NOL1/NOP2/FMU SUN DOMAIN-CONTAINING"/>
    <property type="match status" value="1"/>
</dbReference>
<name>A0A5N6L0A2_9ROSI</name>
<dbReference type="InterPro" id="IPR001678">
    <property type="entry name" value="MeTrfase_RsmB-F_NOP2_dom"/>
</dbReference>
<dbReference type="Gene3D" id="3.30.70.1170">
    <property type="entry name" value="Sun protein, domain 3"/>
    <property type="match status" value="1"/>
</dbReference>
<evidence type="ECO:0000256" key="1">
    <source>
        <dbReference type="ARBA" id="ARBA00022603"/>
    </source>
</evidence>
<keyword evidence="3 5" id="KW-0949">S-adenosyl-L-methionine</keyword>
<evidence type="ECO:0000313" key="8">
    <source>
        <dbReference type="Proteomes" id="UP000327013"/>
    </source>
</evidence>
<dbReference type="InterPro" id="IPR029063">
    <property type="entry name" value="SAM-dependent_MTases_sf"/>
</dbReference>
<dbReference type="EMBL" id="VIBQ01000036">
    <property type="protein sequence ID" value="KAB8437426.1"/>
    <property type="molecule type" value="Genomic_DNA"/>
</dbReference>
<dbReference type="GO" id="GO:0070475">
    <property type="term" value="P:rRNA base methylation"/>
    <property type="evidence" value="ECO:0007669"/>
    <property type="project" value="TreeGrafter"/>
</dbReference>
<organism evidence="7 8">
    <name type="scientific">Carpinus fangiana</name>
    <dbReference type="NCBI Taxonomy" id="176857"/>
    <lineage>
        <taxon>Eukaryota</taxon>
        <taxon>Viridiplantae</taxon>
        <taxon>Streptophyta</taxon>
        <taxon>Embryophyta</taxon>
        <taxon>Tracheophyta</taxon>
        <taxon>Spermatophyta</taxon>
        <taxon>Magnoliopsida</taxon>
        <taxon>eudicotyledons</taxon>
        <taxon>Gunneridae</taxon>
        <taxon>Pentapetalae</taxon>
        <taxon>rosids</taxon>
        <taxon>fabids</taxon>
        <taxon>Fagales</taxon>
        <taxon>Betulaceae</taxon>
        <taxon>Carpinus</taxon>
    </lineage>
</organism>
<sequence>MSLYYEAAQFIDGSPQSSTLKSRIYGAKDLRGSAAQIHGLCIEATRWSPVLAEVIEKAGVLVTERKLTPALALLLTHDLLVGKRISARKDHVLCLAINRHKARLGAEFTRARLRSGHPTVDAWRLALVEENGPRGEKSSHPRWVRVNTLLSDQDAECKQDGGAFYGWQEVSSLQDLFTPTAESTTSKKYFIDSHVPSLLATPPGSESLLTKTPAYRQGRIILQDKASCFPAYLLFSTPFDYLPNDSLDGTAPRTDKQGDIIDACAAPGNKTTHLAALVMAAHNTQSSDQANDMRRPKITAVEKDKTRAATLARMVATAGADKDGLVTCLQGQDFSRLNPDDSKWKHVTALLLDPSCSGSGIVGRDQGDDEGTGDGTMGFFAVGFVRDGGGGEGGALEEMRELEDVAADESDDEFEGFSDG</sequence>
<dbReference type="InterPro" id="IPR049560">
    <property type="entry name" value="MeTrfase_RsmB-F_NOP2_cat"/>
</dbReference>
<feature type="binding site" evidence="5">
    <location>
        <position position="353"/>
    </location>
    <ligand>
        <name>S-adenosyl-L-methionine</name>
        <dbReference type="ChEBI" id="CHEBI:59789"/>
    </ligand>
</feature>
<evidence type="ECO:0000313" key="7">
    <source>
        <dbReference type="EMBL" id="KAB8437426.1"/>
    </source>
</evidence>
<feature type="domain" description="SAM-dependent MTase RsmB/NOP-type" evidence="6">
    <location>
        <begin position="132"/>
        <end position="420"/>
    </location>
</feature>
<dbReference type="GO" id="GO:0003723">
    <property type="term" value="F:RNA binding"/>
    <property type="evidence" value="ECO:0007669"/>
    <property type="project" value="UniProtKB-UniRule"/>
</dbReference>
<dbReference type="SUPFAM" id="SSF53335">
    <property type="entry name" value="S-adenosyl-L-methionine-dependent methyltransferases"/>
    <property type="match status" value="1"/>
</dbReference>
<dbReference type="Pfam" id="PF21153">
    <property type="entry name" value="NSUN5_N"/>
    <property type="match status" value="1"/>
</dbReference>
<proteinExistence type="inferred from homology"/>
<keyword evidence="2 5" id="KW-0808">Transferase</keyword>
<dbReference type="AlphaFoldDB" id="A0A5N6L0A2"/>
<evidence type="ECO:0000256" key="4">
    <source>
        <dbReference type="ARBA" id="ARBA00022884"/>
    </source>
</evidence>
<feature type="binding site" evidence="5">
    <location>
        <begin position="264"/>
        <end position="270"/>
    </location>
    <ligand>
        <name>S-adenosyl-L-methionine</name>
        <dbReference type="ChEBI" id="CHEBI:59789"/>
    </ligand>
</feature>
<dbReference type="InterPro" id="IPR048889">
    <property type="entry name" value="NSUN5_RCM1_N"/>
</dbReference>
<dbReference type="PRINTS" id="PR02008">
    <property type="entry name" value="RCMTFAMILY"/>
</dbReference>
<dbReference type="GO" id="GO:0008173">
    <property type="term" value="F:RNA methyltransferase activity"/>
    <property type="evidence" value="ECO:0007669"/>
    <property type="project" value="InterPro"/>
</dbReference>
<reference evidence="7 8" key="1">
    <citation type="submission" date="2019-06" db="EMBL/GenBank/DDBJ databases">
        <title>A chromosomal-level reference genome of Carpinus fangiana (Coryloideae, Betulaceae).</title>
        <authorList>
            <person name="Yang X."/>
            <person name="Wang Z."/>
            <person name="Zhang L."/>
            <person name="Hao G."/>
            <person name="Liu J."/>
            <person name="Yang Y."/>
        </authorList>
    </citation>
    <scope>NUCLEOTIDE SEQUENCE [LARGE SCALE GENOMIC DNA]</scope>
    <source>
        <strain evidence="7">Cfa_2016G</strain>
        <tissue evidence="7">Leaf</tissue>
    </source>
</reference>
<dbReference type="OrthoDB" id="435282at2759"/>
<keyword evidence="8" id="KW-1185">Reference proteome</keyword>
<evidence type="ECO:0000256" key="2">
    <source>
        <dbReference type="ARBA" id="ARBA00022679"/>
    </source>
</evidence>
<dbReference type="Proteomes" id="UP000327013">
    <property type="component" value="Unassembled WGS sequence"/>
</dbReference>
<dbReference type="GO" id="GO:0005730">
    <property type="term" value="C:nucleolus"/>
    <property type="evidence" value="ECO:0007669"/>
    <property type="project" value="TreeGrafter"/>
</dbReference>
<evidence type="ECO:0000256" key="3">
    <source>
        <dbReference type="ARBA" id="ARBA00022691"/>
    </source>
</evidence>
<keyword evidence="4 5" id="KW-0694">RNA-binding</keyword>
<evidence type="ECO:0000256" key="5">
    <source>
        <dbReference type="PROSITE-ProRule" id="PRU01023"/>
    </source>
</evidence>
<keyword evidence="1 5" id="KW-0489">Methyltransferase</keyword>
<evidence type="ECO:0000259" key="6">
    <source>
        <dbReference type="PROSITE" id="PS51686"/>
    </source>
</evidence>
<dbReference type="Pfam" id="PF21148">
    <property type="entry name" value="NSUN5_fdxn-like"/>
    <property type="match status" value="1"/>
</dbReference>
<comment type="caution">
    <text evidence="5">Lacks conserved residue(s) required for the propagation of feature annotation.</text>
</comment>
<feature type="binding site" evidence="5">
    <location>
        <position position="302"/>
    </location>
    <ligand>
        <name>S-adenosyl-L-methionine</name>
        <dbReference type="ChEBI" id="CHEBI:59789"/>
    </ligand>
</feature>
<dbReference type="Pfam" id="PF01189">
    <property type="entry name" value="Methyltr_RsmB-F"/>
    <property type="match status" value="1"/>
</dbReference>
<dbReference type="InterPro" id="IPR023267">
    <property type="entry name" value="RCMT"/>
</dbReference>
<feature type="binding site" evidence="5">
    <location>
        <position position="333"/>
    </location>
    <ligand>
        <name>S-adenosyl-L-methionine</name>
        <dbReference type="ChEBI" id="CHEBI:59789"/>
    </ligand>
</feature>
<comment type="caution">
    <text evidence="7">The sequence shown here is derived from an EMBL/GenBank/DDBJ whole genome shotgun (WGS) entry which is preliminary data.</text>
</comment>
<protein>
    <recommendedName>
        <fullName evidence="6">SAM-dependent MTase RsmB/NOP-type domain-containing protein</fullName>
    </recommendedName>
</protein>
<dbReference type="Gene3D" id="3.40.50.150">
    <property type="entry name" value="Vaccinia Virus protein VP39"/>
    <property type="match status" value="1"/>
</dbReference>
<gene>
    <name evidence="7" type="ORF">FH972_025104</name>
</gene>
<dbReference type="PROSITE" id="PS51686">
    <property type="entry name" value="SAM_MT_RSMB_NOP"/>
    <property type="match status" value="1"/>
</dbReference>
<dbReference type="PANTHER" id="PTHR22807:SF4">
    <property type="entry name" value="28S RRNA (CYTOSINE-C(5))-METHYLTRANSFERASE"/>
    <property type="match status" value="1"/>
</dbReference>
<comment type="similarity">
    <text evidence="5">Belongs to the class I-like SAM-binding methyltransferase superfamily. RsmB/NOP family.</text>
</comment>